<name>A0A2A2CYW4_9ACTN</name>
<dbReference type="Proteomes" id="UP000218944">
    <property type="component" value="Unassembled WGS sequence"/>
</dbReference>
<gene>
    <name evidence="2" type="ORF">CK936_35145</name>
</gene>
<evidence type="ECO:0000313" key="2">
    <source>
        <dbReference type="EMBL" id="PAU44397.1"/>
    </source>
</evidence>
<dbReference type="AlphaFoldDB" id="A0A2A2CYW4"/>
<dbReference type="EMBL" id="NSJV01000673">
    <property type="protein sequence ID" value="PAU44397.1"/>
    <property type="molecule type" value="Genomic_DNA"/>
</dbReference>
<evidence type="ECO:0000313" key="3">
    <source>
        <dbReference type="Proteomes" id="UP000218944"/>
    </source>
</evidence>
<feature type="region of interest" description="Disordered" evidence="1">
    <location>
        <begin position="1"/>
        <end position="20"/>
    </location>
</feature>
<accession>A0A2A2CYW4</accession>
<proteinExistence type="predicted"/>
<organism evidence="2 3">
    <name type="scientific">Streptomyces albireticuli</name>
    <dbReference type="NCBI Taxonomy" id="1940"/>
    <lineage>
        <taxon>Bacteria</taxon>
        <taxon>Bacillati</taxon>
        <taxon>Actinomycetota</taxon>
        <taxon>Actinomycetes</taxon>
        <taxon>Kitasatosporales</taxon>
        <taxon>Streptomycetaceae</taxon>
        <taxon>Streptomyces</taxon>
    </lineage>
</organism>
<dbReference type="RefSeq" id="WP_095584984.1">
    <property type="nucleotide sequence ID" value="NZ_JAJQQQ010000004.1"/>
</dbReference>
<sequence>MSFTDTARPLDHLAPPKTPDDFVNPLEPINEACAFLSPGSWALKAVELMLPCDPVERVQQAFAGNWKAYASCSGVWRDLGEACGALARNLEGGNRDLDRIWDGAAADAAVRYFDALRKDLHGIRRALIRLGDEYLVVAQAVSAAASALGECLSALVDAAVSWYITQAASSALSWTGWAAATGYALGAVEAQIMLAEWARATEIINHAQLVMNAGCGVLGRLVGEIAAQLNTFPLPRRAYHHPAV</sequence>
<protein>
    <recommendedName>
        <fullName evidence="4">PPE family domain-containing protein</fullName>
    </recommendedName>
</protein>
<keyword evidence="3" id="KW-1185">Reference proteome</keyword>
<evidence type="ECO:0000256" key="1">
    <source>
        <dbReference type="SAM" id="MobiDB-lite"/>
    </source>
</evidence>
<evidence type="ECO:0008006" key="4">
    <source>
        <dbReference type="Google" id="ProtNLM"/>
    </source>
</evidence>
<reference evidence="2 3" key="1">
    <citation type="submission" date="2017-08" db="EMBL/GenBank/DDBJ databases">
        <title>Genome sequence of Streptomyces albireticuli NRRL B-1670.</title>
        <authorList>
            <person name="Graham D.E."/>
            <person name="Mahan K.M."/>
            <person name="Klingeman D.M."/>
            <person name="Hettich R.L."/>
            <person name="Parry R.J."/>
            <person name="Spain J.C."/>
        </authorList>
    </citation>
    <scope>NUCLEOTIDE SEQUENCE [LARGE SCALE GENOMIC DNA]</scope>
    <source>
        <strain evidence="2 3">NRRL B-1670</strain>
    </source>
</reference>
<comment type="caution">
    <text evidence="2">The sequence shown here is derived from an EMBL/GenBank/DDBJ whole genome shotgun (WGS) entry which is preliminary data.</text>
</comment>